<dbReference type="SUPFAM" id="SSF46626">
    <property type="entry name" value="Cytochrome c"/>
    <property type="match status" value="1"/>
</dbReference>
<dbReference type="InterPro" id="IPR002326">
    <property type="entry name" value="Cyt_c1"/>
</dbReference>
<dbReference type="InterPro" id="IPR036909">
    <property type="entry name" value="Cyt_c-like_dom_sf"/>
</dbReference>
<dbReference type="Gene3D" id="1.10.760.10">
    <property type="entry name" value="Cytochrome c-like domain"/>
    <property type="match status" value="1"/>
</dbReference>
<keyword evidence="4 10" id="KW-0812">Transmembrane</keyword>
<evidence type="ECO:0000256" key="7">
    <source>
        <dbReference type="ARBA" id="ARBA00023004"/>
    </source>
</evidence>
<dbReference type="GO" id="GO:0020037">
    <property type="term" value="F:heme binding"/>
    <property type="evidence" value="ECO:0007669"/>
    <property type="project" value="InterPro"/>
</dbReference>
<evidence type="ECO:0000256" key="1">
    <source>
        <dbReference type="ARBA" id="ARBA00004370"/>
    </source>
</evidence>
<dbReference type="RefSeq" id="WP_183266279.1">
    <property type="nucleotide sequence ID" value="NZ_JACHFJ010000005.1"/>
</dbReference>
<keyword evidence="5 9" id="KW-0479">Metal-binding</keyword>
<evidence type="ECO:0000259" key="12">
    <source>
        <dbReference type="PROSITE" id="PS51007"/>
    </source>
</evidence>
<dbReference type="GO" id="GO:0016020">
    <property type="term" value="C:membrane"/>
    <property type="evidence" value="ECO:0007669"/>
    <property type="project" value="UniProtKB-SubCell"/>
</dbReference>
<dbReference type="PANTHER" id="PTHR10266">
    <property type="entry name" value="CYTOCHROME C1"/>
    <property type="match status" value="1"/>
</dbReference>
<evidence type="ECO:0000256" key="9">
    <source>
        <dbReference type="PIRSR" id="PIRSR602326-1"/>
    </source>
</evidence>
<evidence type="ECO:0000256" key="10">
    <source>
        <dbReference type="SAM" id="Phobius"/>
    </source>
</evidence>
<accession>A0A840VSS4</accession>
<sequence>MMRRFFAPLLALGLAVAGNARAEDTLSPLHFQSDGPLGSIDKAAAQRGFLVYQTVCAACHSANALHYRDLEALGLTPDQMAGVAAGVKLADGSAATLDSPFKDPAMPASAFGGALPPDLSSIAAQRPGGAQYIYALLTGYATAPDGVTMLPGHFYNKAFPGEQVAMPPVLRDNAVTYADGTAATQSQEAADVAEFLTWAADPNLSTRHQIGLRAVIFFAFLGIVAVISKRRIWREGR</sequence>
<evidence type="ECO:0000256" key="5">
    <source>
        <dbReference type="ARBA" id="ARBA00022723"/>
    </source>
</evidence>
<comment type="caution">
    <text evidence="13">The sequence shown here is derived from an EMBL/GenBank/DDBJ whole genome shotgun (WGS) entry which is preliminary data.</text>
</comment>
<evidence type="ECO:0000256" key="11">
    <source>
        <dbReference type="SAM" id="SignalP"/>
    </source>
</evidence>
<dbReference type="PRINTS" id="PR00603">
    <property type="entry name" value="CYTOCHROMEC1"/>
</dbReference>
<feature type="chain" id="PRO_5032709690" description="Cytochrome c1" evidence="11">
    <location>
        <begin position="23"/>
        <end position="237"/>
    </location>
</feature>
<dbReference type="PANTHER" id="PTHR10266:SF3">
    <property type="entry name" value="CYTOCHROME C1, HEME PROTEIN, MITOCHONDRIAL"/>
    <property type="match status" value="1"/>
</dbReference>
<evidence type="ECO:0000256" key="8">
    <source>
        <dbReference type="ARBA" id="ARBA00023136"/>
    </source>
</evidence>
<keyword evidence="14" id="KW-1185">Reference proteome</keyword>
<feature type="binding site" description="covalent" evidence="9">
    <location>
        <position position="60"/>
    </location>
    <ligand>
        <name>heme c</name>
        <dbReference type="ChEBI" id="CHEBI:61717"/>
    </ligand>
</feature>
<keyword evidence="6 10" id="KW-1133">Transmembrane helix</keyword>
<protein>
    <recommendedName>
        <fullName evidence="2">Cytochrome c1</fullName>
    </recommendedName>
</protein>
<evidence type="ECO:0000256" key="2">
    <source>
        <dbReference type="ARBA" id="ARBA00016165"/>
    </source>
</evidence>
<comment type="cofactor">
    <cofactor evidence="9">
        <name>heme c</name>
        <dbReference type="ChEBI" id="CHEBI:61717"/>
    </cofactor>
    <text evidence="9">Binds 1 heme c group covalently per subunit.</text>
</comment>
<dbReference type="Proteomes" id="UP000553706">
    <property type="component" value="Unassembled WGS sequence"/>
</dbReference>
<feature type="transmembrane region" description="Helical" evidence="10">
    <location>
        <begin position="210"/>
        <end position="228"/>
    </location>
</feature>
<keyword evidence="8 10" id="KW-0472">Membrane</keyword>
<dbReference type="AlphaFoldDB" id="A0A840VSS4"/>
<keyword evidence="3 9" id="KW-0349">Heme</keyword>
<reference evidence="13 14" key="1">
    <citation type="submission" date="2020-08" db="EMBL/GenBank/DDBJ databases">
        <title>Genomic Encyclopedia of Type Strains, Phase IV (KMG-IV): sequencing the most valuable type-strain genomes for metagenomic binning, comparative biology and taxonomic classification.</title>
        <authorList>
            <person name="Goeker M."/>
        </authorList>
    </citation>
    <scope>NUCLEOTIDE SEQUENCE [LARGE SCALE GENOMIC DNA]</scope>
    <source>
        <strain evidence="13 14">DSM 27026</strain>
    </source>
</reference>
<feature type="binding site" description="covalent" evidence="9">
    <location>
        <position position="59"/>
    </location>
    <ligand>
        <name>heme c</name>
        <dbReference type="ChEBI" id="CHEBI:61717"/>
    </ligand>
</feature>
<keyword evidence="7 9" id="KW-0408">Iron</keyword>
<dbReference type="EMBL" id="JACHFJ010000005">
    <property type="protein sequence ID" value="MBB5373272.1"/>
    <property type="molecule type" value="Genomic_DNA"/>
</dbReference>
<evidence type="ECO:0000256" key="6">
    <source>
        <dbReference type="ARBA" id="ARBA00022989"/>
    </source>
</evidence>
<feature type="binding site" description="covalent" evidence="9">
    <location>
        <position position="56"/>
    </location>
    <ligand>
        <name>heme c</name>
        <dbReference type="ChEBI" id="CHEBI:61717"/>
    </ligand>
</feature>
<organism evidence="13 14">
    <name type="scientific">Acidocella aromatica</name>
    <dbReference type="NCBI Taxonomy" id="1303579"/>
    <lineage>
        <taxon>Bacteria</taxon>
        <taxon>Pseudomonadati</taxon>
        <taxon>Pseudomonadota</taxon>
        <taxon>Alphaproteobacteria</taxon>
        <taxon>Acetobacterales</taxon>
        <taxon>Acidocellaceae</taxon>
        <taxon>Acidocella</taxon>
    </lineage>
</organism>
<gene>
    <name evidence="13" type="ORF">HNP71_001531</name>
</gene>
<dbReference type="GO" id="GO:0046872">
    <property type="term" value="F:metal ion binding"/>
    <property type="evidence" value="ECO:0007669"/>
    <property type="project" value="UniProtKB-KW"/>
</dbReference>
<evidence type="ECO:0000313" key="14">
    <source>
        <dbReference type="Proteomes" id="UP000553706"/>
    </source>
</evidence>
<feature type="binding site" description="covalent" evidence="9">
    <location>
        <position position="166"/>
    </location>
    <ligand>
        <name>heme c</name>
        <dbReference type="ChEBI" id="CHEBI:61717"/>
    </ligand>
</feature>
<dbReference type="PROSITE" id="PS51007">
    <property type="entry name" value="CYTC"/>
    <property type="match status" value="1"/>
</dbReference>
<keyword evidence="11" id="KW-0732">Signal</keyword>
<evidence type="ECO:0000313" key="13">
    <source>
        <dbReference type="EMBL" id="MBB5373272.1"/>
    </source>
</evidence>
<feature type="domain" description="Cytochrome c" evidence="12">
    <location>
        <begin position="43"/>
        <end position="200"/>
    </location>
</feature>
<name>A0A840VSS4_9PROT</name>
<dbReference type="GO" id="GO:0009055">
    <property type="term" value="F:electron transfer activity"/>
    <property type="evidence" value="ECO:0007669"/>
    <property type="project" value="InterPro"/>
</dbReference>
<evidence type="ECO:0000256" key="4">
    <source>
        <dbReference type="ARBA" id="ARBA00022692"/>
    </source>
</evidence>
<evidence type="ECO:0000256" key="3">
    <source>
        <dbReference type="ARBA" id="ARBA00022617"/>
    </source>
</evidence>
<dbReference type="Pfam" id="PF02167">
    <property type="entry name" value="Cytochrom_C1"/>
    <property type="match status" value="1"/>
</dbReference>
<proteinExistence type="predicted"/>
<comment type="subcellular location">
    <subcellularLocation>
        <location evidence="1">Membrane</location>
    </subcellularLocation>
</comment>
<dbReference type="InterPro" id="IPR009056">
    <property type="entry name" value="Cyt_c-like_dom"/>
</dbReference>
<feature type="signal peptide" evidence="11">
    <location>
        <begin position="1"/>
        <end position="22"/>
    </location>
</feature>